<evidence type="ECO:0000313" key="3">
    <source>
        <dbReference type="Proteomes" id="UP000316621"/>
    </source>
</evidence>
<sequence length="106" mass="11651">MATRKSIFIVGFFFTLIALQSMTVTAQAEHNCFLYLHRNFLYNEGLSCAGAIVYNTTEDVDCIPLCRSFDASAGISCAEILYVGTRAVCACFTGCDPREENIGPNF</sequence>
<keyword evidence="3" id="KW-1185">Reference proteome</keyword>
<dbReference type="EMBL" id="CM010717">
    <property type="protein sequence ID" value="RZC55814.1"/>
    <property type="molecule type" value="Genomic_DNA"/>
</dbReference>
<dbReference type="OrthoDB" id="1879963at2759"/>
<reference evidence="2 3" key="1">
    <citation type="journal article" date="2018" name="Science">
        <title>The opium poppy genome and morphinan production.</title>
        <authorList>
            <person name="Guo L."/>
            <person name="Winzer T."/>
            <person name="Yang X."/>
            <person name="Li Y."/>
            <person name="Ning Z."/>
            <person name="He Z."/>
            <person name="Teodor R."/>
            <person name="Lu Y."/>
            <person name="Bowser T.A."/>
            <person name="Graham I.A."/>
            <person name="Ye K."/>
        </authorList>
    </citation>
    <scope>NUCLEOTIDE SEQUENCE [LARGE SCALE GENOMIC DNA]</scope>
    <source>
        <strain evidence="3">cv. HN1</strain>
        <tissue evidence="2">Leaves</tissue>
    </source>
</reference>
<organism evidence="2 3">
    <name type="scientific">Papaver somniferum</name>
    <name type="common">Opium poppy</name>
    <dbReference type="NCBI Taxonomy" id="3469"/>
    <lineage>
        <taxon>Eukaryota</taxon>
        <taxon>Viridiplantae</taxon>
        <taxon>Streptophyta</taxon>
        <taxon>Embryophyta</taxon>
        <taxon>Tracheophyta</taxon>
        <taxon>Spermatophyta</taxon>
        <taxon>Magnoliopsida</taxon>
        <taxon>Ranunculales</taxon>
        <taxon>Papaveraceae</taxon>
        <taxon>Papaveroideae</taxon>
        <taxon>Papaver</taxon>
    </lineage>
</organism>
<evidence type="ECO:0000313" key="2">
    <source>
        <dbReference type="EMBL" id="RZC55814.1"/>
    </source>
</evidence>
<dbReference type="Gramene" id="RZC55814">
    <property type="protein sequence ID" value="RZC55814"/>
    <property type="gene ID" value="C5167_014659"/>
</dbReference>
<dbReference type="AlphaFoldDB" id="A0A4Y7J3W2"/>
<evidence type="ECO:0000256" key="1">
    <source>
        <dbReference type="SAM" id="SignalP"/>
    </source>
</evidence>
<gene>
    <name evidence="2" type="ORF">C5167_014659</name>
</gene>
<proteinExistence type="predicted"/>
<feature type="chain" id="PRO_5021479617" evidence="1">
    <location>
        <begin position="29"/>
        <end position="106"/>
    </location>
</feature>
<feature type="signal peptide" evidence="1">
    <location>
        <begin position="1"/>
        <end position="28"/>
    </location>
</feature>
<dbReference type="Proteomes" id="UP000316621">
    <property type="component" value="Chromosome 3"/>
</dbReference>
<name>A0A4Y7J3W2_PAPSO</name>
<keyword evidence="1" id="KW-0732">Signal</keyword>
<accession>A0A4Y7J3W2</accession>
<protein>
    <submittedName>
        <fullName evidence="2">Uncharacterized protein</fullName>
    </submittedName>
</protein>